<evidence type="ECO:0000313" key="3">
    <source>
        <dbReference type="Proteomes" id="UP000240572"/>
    </source>
</evidence>
<dbReference type="RefSeq" id="WP_106524441.1">
    <property type="nucleotide sequence ID" value="NZ_PYGD01000009.1"/>
</dbReference>
<dbReference type="AlphaFoldDB" id="A0A2P8CYQ7"/>
<feature type="chain" id="PRO_5015204083" evidence="1">
    <location>
        <begin position="26"/>
        <end position="138"/>
    </location>
</feature>
<name>A0A2P8CYQ7_9BACT</name>
<feature type="signal peptide" evidence="1">
    <location>
        <begin position="1"/>
        <end position="25"/>
    </location>
</feature>
<gene>
    <name evidence="2" type="ORF">B0I18_109106</name>
</gene>
<dbReference type="EMBL" id="PYGD01000009">
    <property type="protein sequence ID" value="PSK90100.1"/>
    <property type="molecule type" value="Genomic_DNA"/>
</dbReference>
<dbReference type="OrthoDB" id="965642at2"/>
<reference evidence="2 3" key="1">
    <citation type="submission" date="2018-03" db="EMBL/GenBank/DDBJ databases">
        <title>Genomic Encyclopedia of Type Strains, Phase III (KMG-III): the genomes of soil and plant-associated and newly described type strains.</title>
        <authorList>
            <person name="Whitman W."/>
        </authorList>
    </citation>
    <scope>NUCLEOTIDE SEQUENCE [LARGE SCALE GENOMIC DNA]</scope>
    <source>
        <strain evidence="2 3">CGMCC 1.12700</strain>
    </source>
</reference>
<keyword evidence="1" id="KW-0732">Signal</keyword>
<dbReference type="PROSITE" id="PS51257">
    <property type="entry name" value="PROKAR_LIPOPROTEIN"/>
    <property type="match status" value="1"/>
</dbReference>
<evidence type="ECO:0000256" key="1">
    <source>
        <dbReference type="SAM" id="SignalP"/>
    </source>
</evidence>
<organism evidence="2 3">
    <name type="scientific">Taibaiella chishuiensis</name>
    <dbReference type="NCBI Taxonomy" id="1434707"/>
    <lineage>
        <taxon>Bacteria</taxon>
        <taxon>Pseudomonadati</taxon>
        <taxon>Bacteroidota</taxon>
        <taxon>Chitinophagia</taxon>
        <taxon>Chitinophagales</taxon>
        <taxon>Chitinophagaceae</taxon>
        <taxon>Taibaiella</taxon>
    </lineage>
</organism>
<comment type="caution">
    <text evidence="2">The sequence shown here is derived from an EMBL/GenBank/DDBJ whole genome shotgun (WGS) entry which is preliminary data.</text>
</comment>
<evidence type="ECO:0000313" key="2">
    <source>
        <dbReference type="EMBL" id="PSK90100.1"/>
    </source>
</evidence>
<keyword evidence="3" id="KW-1185">Reference proteome</keyword>
<sequence length="138" mass="14781">MKRPAILTLLGAGLLISSCSSPVDPAVTARLQQEADAFNRQSNAVTPSGIRIDSASASGARLRFNFTLINNGKADFDSTIFAQRARLDVLGSLQTGGNAAFFRDHNVRITYTYYDREGKLVSAIEILPGDYEAVPGAS</sequence>
<proteinExistence type="predicted"/>
<dbReference type="Proteomes" id="UP000240572">
    <property type="component" value="Unassembled WGS sequence"/>
</dbReference>
<accession>A0A2P8CYQ7</accession>
<protein>
    <submittedName>
        <fullName evidence="2">Uncharacterized protein</fullName>
    </submittedName>
</protein>